<accession>A0A0M3JKW6</accession>
<keyword evidence="1" id="KW-0732">Signal</keyword>
<sequence>LMVIARMKMLVLFGRLIKSLLNVVKTALQCESIFENWTLLRRLNHDYRYSFTLLIQSTIRLITI</sequence>
<feature type="chain" id="PRO_5005657619" evidence="1">
    <location>
        <begin position="20"/>
        <end position="64"/>
    </location>
</feature>
<evidence type="ECO:0000256" key="1">
    <source>
        <dbReference type="SAM" id="SignalP"/>
    </source>
</evidence>
<feature type="signal peptide" evidence="1">
    <location>
        <begin position="1"/>
        <end position="19"/>
    </location>
</feature>
<evidence type="ECO:0000313" key="2">
    <source>
        <dbReference type="WBParaSite" id="ASIM_0000829301-mRNA-1"/>
    </source>
</evidence>
<dbReference type="WBParaSite" id="ASIM_0000829301-mRNA-1">
    <property type="protein sequence ID" value="ASIM_0000829301-mRNA-1"/>
    <property type="gene ID" value="ASIM_0000829301"/>
</dbReference>
<reference evidence="2" key="1">
    <citation type="submission" date="2017-02" db="UniProtKB">
        <authorList>
            <consortium name="WormBaseParasite"/>
        </authorList>
    </citation>
    <scope>IDENTIFICATION</scope>
</reference>
<name>A0A0M3JKW6_ANISI</name>
<dbReference type="AlphaFoldDB" id="A0A0M3JKW6"/>
<proteinExistence type="predicted"/>
<protein>
    <submittedName>
        <fullName evidence="2">Transposase</fullName>
    </submittedName>
</protein>
<organism evidence="2">
    <name type="scientific">Anisakis simplex</name>
    <name type="common">Herring worm</name>
    <dbReference type="NCBI Taxonomy" id="6269"/>
    <lineage>
        <taxon>Eukaryota</taxon>
        <taxon>Metazoa</taxon>
        <taxon>Ecdysozoa</taxon>
        <taxon>Nematoda</taxon>
        <taxon>Chromadorea</taxon>
        <taxon>Rhabditida</taxon>
        <taxon>Spirurina</taxon>
        <taxon>Ascaridomorpha</taxon>
        <taxon>Ascaridoidea</taxon>
        <taxon>Anisakidae</taxon>
        <taxon>Anisakis</taxon>
        <taxon>Anisakis simplex complex</taxon>
    </lineage>
</organism>